<comment type="caution">
    <text evidence="1">The sequence shown here is derived from an EMBL/GenBank/DDBJ whole genome shotgun (WGS) entry which is preliminary data.</text>
</comment>
<dbReference type="Proteomes" id="UP000298030">
    <property type="component" value="Unassembled WGS sequence"/>
</dbReference>
<sequence>MITEIPKSFRRGKEHTAIAHNVARSRISWRKTFNGFMGAIVGRDHPIAHLGTVRRNAGPTPAPAPMEHILA</sequence>
<name>A0A4Y7T598_COPMI</name>
<accession>A0A4Y7T598</accession>
<proteinExistence type="predicted"/>
<dbReference type="AlphaFoldDB" id="A0A4Y7T598"/>
<organism evidence="1 2">
    <name type="scientific">Coprinellus micaceus</name>
    <name type="common">Glistening ink-cap mushroom</name>
    <name type="synonym">Coprinus micaceus</name>
    <dbReference type="NCBI Taxonomy" id="71717"/>
    <lineage>
        <taxon>Eukaryota</taxon>
        <taxon>Fungi</taxon>
        <taxon>Dikarya</taxon>
        <taxon>Basidiomycota</taxon>
        <taxon>Agaricomycotina</taxon>
        <taxon>Agaricomycetes</taxon>
        <taxon>Agaricomycetidae</taxon>
        <taxon>Agaricales</taxon>
        <taxon>Agaricineae</taxon>
        <taxon>Psathyrellaceae</taxon>
        <taxon>Coprinellus</taxon>
    </lineage>
</organism>
<reference evidence="1 2" key="1">
    <citation type="journal article" date="2019" name="Nat. Ecol. Evol.">
        <title>Megaphylogeny resolves global patterns of mushroom evolution.</title>
        <authorList>
            <person name="Varga T."/>
            <person name="Krizsan K."/>
            <person name="Foldi C."/>
            <person name="Dima B."/>
            <person name="Sanchez-Garcia M."/>
            <person name="Sanchez-Ramirez S."/>
            <person name="Szollosi G.J."/>
            <person name="Szarkandi J.G."/>
            <person name="Papp V."/>
            <person name="Albert L."/>
            <person name="Andreopoulos W."/>
            <person name="Angelini C."/>
            <person name="Antonin V."/>
            <person name="Barry K.W."/>
            <person name="Bougher N.L."/>
            <person name="Buchanan P."/>
            <person name="Buyck B."/>
            <person name="Bense V."/>
            <person name="Catcheside P."/>
            <person name="Chovatia M."/>
            <person name="Cooper J."/>
            <person name="Damon W."/>
            <person name="Desjardin D."/>
            <person name="Finy P."/>
            <person name="Geml J."/>
            <person name="Haridas S."/>
            <person name="Hughes K."/>
            <person name="Justo A."/>
            <person name="Karasinski D."/>
            <person name="Kautmanova I."/>
            <person name="Kiss B."/>
            <person name="Kocsube S."/>
            <person name="Kotiranta H."/>
            <person name="LaButti K.M."/>
            <person name="Lechner B.E."/>
            <person name="Liimatainen K."/>
            <person name="Lipzen A."/>
            <person name="Lukacs Z."/>
            <person name="Mihaltcheva S."/>
            <person name="Morgado L.N."/>
            <person name="Niskanen T."/>
            <person name="Noordeloos M.E."/>
            <person name="Ohm R.A."/>
            <person name="Ortiz-Santana B."/>
            <person name="Ovrebo C."/>
            <person name="Racz N."/>
            <person name="Riley R."/>
            <person name="Savchenko A."/>
            <person name="Shiryaev A."/>
            <person name="Soop K."/>
            <person name="Spirin V."/>
            <person name="Szebenyi C."/>
            <person name="Tomsovsky M."/>
            <person name="Tulloss R.E."/>
            <person name="Uehling J."/>
            <person name="Grigoriev I.V."/>
            <person name="Vagvolgyi C."/>
            <person name="Papp T."/>
            <person name="Martin F.M."/>
            <person name="Miettinen O."/>
            <person name="Hibbett D.S."/>
            <person name="Nagy L.G."/>
        </authorList>
    </citation>
    <scope>NUCLEOTIDE SEQUENCE [LARGE SCALE GENOMIC DNA]</scope>
    <source>
        <strain evidence="1 2">FP101781</strain>
    </source>
</reference>
<evidence type="ECO:0000313" key="1">
    <source>
        <dbReference type="EMBL" id="TEB29300.1"/>
    </source>
</evidence>
<protein>
    <submittedName>
        <fullName evidence="1">Uncharacterized protein</fullName>
    </submittedName>
</protein>
<keyword evidence="2" id="KW-1185">Reference proteome</keyword>
<gene>
    <name evidence="1" type="ORF">FA13DRAFT_1734991</name>
</gene>
<evidence type="ECO:0000313" key="2">
    <source>
        <dbReference type="Proteomes" id="UP000298030"/>
    </source>
</evidence>
<dbReference type="EMBL" id="QPFP01000028">
    <property type="protein sequence ID" value="TEB29300.1"/>
    <property type="molecule type" value="Genomic_DNA"/>
</dbReference>